<sequence>SAPGSNVGDRFSLASAFPTSIEDLAEARALPDQRNEPASDDVGWTTTDSAVLVSPRIQESSSENTTDPSPAARTTDRAQTK</sequence>
<feature type="non-terminal residue" evidence="2">
    <location>
        <position position="1"/>
    </location>
</feature>
<comment type="caution">
    <text evidence="2">The sequence shown here is derived from an EMBL/GenBank/DDBJ whole genome shotgun (WGS) entry which is preliminary data.</text>
</comment>
<feature type="compositionally biased region" description="Polar residues" evidence="1">
    <location>
        <begin position="57"/>
        <end position="68"/>
    </location>
</feature>
<evidence type="ECO:0000313" key="2">
    <source>
        <dbReference type="EMBL" id="GFD58803.1"/>
    </source>
</evidence>
<feature type="region of interest" description="Disordered" evidence="1">
    <location>
        <begin position="26"/>
        <end position="81"/>
    </location>
</feature>
<reference evidence="2" key="1">
    <citation type="journal article" date="2019" name="Sci. Rep.">
        <title>Draft genome of Tanacetum cinerariifolium, the natural source of mosquito coil.</title>
        <authorList>
            <person name="Yamashiro T."/>
            <person name="Shiraishi A."/>
            <person name="Satake H."/>
            <person name="Nakayama K."/>
        </authorList>
    </citation>
    <scope>NUCLEOTIDE SEQUENCE</scope>
</reference>
<dbReference type="EMBL" id="BKCJ011857618">
    <property type="protein sequence ID" value="GFD58803.1"/>
    <property type="molecule type" value="Genomic_DNA"/>
</dbReference>
<organism evidence="2">
    <name type="scientific">Tanacetum cinerariifolium</name>
    <name type="common">Dalmatian daisy</name>
    <name type="synonym">Chrysanthemum cinerariifolium</name>
    <dbReference type="NCBI Taxonomy" id="118510"/>
    <lineage>
        <taxon>Eukaryota</taxon>
        <taxon>Viridiplantae</taxon>
        <taxon>Streptophyta</taxon>
        <taxon>Embryophyta</taxon>
        <taxon>Tracheophyta</taxon>
        <taxon>Spermatophyta</taxon>
        <taxon>Magnoliopsida</taxon>
        <taxon>eudicotyledons</taxon>
        <taxon>Gunneridae</taxon>
        <taxon>Pentapetalae</taxon>
        <taxon>asterids</taxon>
        <taxon>campanulids</taxon>
        <taxon>Asterales</taxon>
        <taxon>Asteraceae</taxon>
        <taxon>Asteroideae</taxon>
        <taxon>Anthemideae</taxon>
        <taxon>Anthemidinae</taxon>
        <taxon>Tanacetum</taxon>
    </lineage>
</organism>
<feature type="non-terminal residue" evidence="2">
    <location>
        <position position="81"/>
    </location>
</feature>
<dbReference type="AlphaFoldDB" id="A0A699XI05"/>
<evidence type="ECO:0000256" key="1">
    <source>
        <dbReference type="SAM" id="MobiDB-lite"/>
    </source>
</evidence>
<gene>
    <name evidence="2" type="ORF">Tci_930772</name>
</gene>
<name>A0A699XI05_TANCI</name>
<accession>A0A699XI05</accession>
<feature type="compositionally biased region" description="Basic and acidic residues" evidence="1">
    <location>
        <begin position="26"/>
        <end position="37"/>
    </location>
</feature>
<proteinExistence type="predicted"/>
<protein>
    <submittedName>
        <fullName evidence="2">Uncharacterized protein</fullName>
    </submittedName>
</protein>